<accession>A0A8S0QH25</accession>
<feature type="region of interest" description="Disordered" evidence="1">
    <location>
        <begin position="34"/>
        <end position="59"/>
    </location>
</feature>
<organism evidence="2 3">
    <name type="scientific">Olea europaea subsp. europaea</name>
    <dbReference type="NCBI Taxonomy" id="158383"/>
    <lineage>
        <taxon>Eukaryota</taxon>
        <taxon>Viridiplantae</taxon>
        <taxon>Streptophyta</taxon>
        <taxon>Embryophyta</taxon>
        <taxon>Tracheophyta</taxon>
        <taxon>Spermatophyta</taxon>
        <taxon>Magnoliopsida</taxon>
        <taxon>eudicotyledons</taxon>
        <taxon>Gunneridae</taxon>
        <taxon>Pentapetalae</taxon>
        <taxon>asterids</taxon>
        <taxon>lamiids</taxon>
        <taxon>Lamiales</taxon>
        <taxon>Oleaceae</taxon>
        <taxon>Oleeae</taxon>
        <taxon>Olea</taxon>
    </lineage>
</organism>
<proteinExistence type="predicted"/>
<dbReference type="Proteomes" id="UP000594638">
    <property type="component" value="Unassembled WGS sequence"/>
</dbReference>
<gene>
    <name evidence="2" type="ORF">OLEA9_A098457</name>
</gene>
<reference evidence="2 3" key="1">
    <citation type="submission" date="2019-12" db="EMBL/GenBank/DDBJ databases">
        <authorList>
            <person name="Alioto T."/>
            <person name="Alioto T."/>
            <person name="Gomez Garrido J."/>
        </authorList>
    </citation>
    <scope>NUCLEOTIDE SEQUENCE [LARGE SCALE GENOMIC DNA]</scope>
</reference>
<dbReference type="Gramene" id="OE9A098457T1">
    <property type="protein sequence ID" value="OE9A098457C1"/>
    <property type="gene ID" value="OE9A098457"/>
</dbReference>
<dbReference type="EMBL" id="CACTIH010001835">
    <property type="protein sequence ID" value="CAA2965113.1"/>
    <property type="molecule type" value="Genomic_DNA"/>
</dbReference>
<evidence type="ECO:0000313" key="3">
    <source>
        <dbReference type="Proteomes" id="UP000594638"/>
    </source>
</evidence>
<feature type="compositionally biased region" description="Low complexity" evidence="1">
    <location>
        <begin position="41"/>
        <end position="58"/>
    </location>
</feature>
<evidence type="ECO:0000313" key="2">
    <source>
        <dbReference type="EMBL" id="CAA2965113.1"/>
    </source>
</evidence>
<evidence type="ECO:0000256" key="1">
    <source>
        <dbReference type="SAM" id="MobiDB-lite"/>
    </source>
</evidence>
<name>A0A8S0QH25_OLEEU</name>
<keyword evidence="3" id="KW-1185">Reference proteome</keyword>
<sequence>MDGEVVSTMMKSLKDNLMDIYEWYVACEGVHGSSQVSTDESLSSFSTNKDSSSSMSDSRLSRFLKKQAIKNSAEIKNDVERYLLDARESIESKDFDVLDWWKVNKKLESMNSKLSEDDQGHEN</sequence>
<comment type="caution">
    <text evidence="2">The sequence shown here is derived from an EMBL/GenBank/DDBJ whole genome shotgun (WGS) entry which is preliminary data.</text>
</comment>
<protein>
    <submittedName>
        <fullName evidence="2">Uncharacterized protein</fullName>
    </submittedName>
</protein>
<dbReference type="AlphaFoldDB" id="A0A8S0QH25"/>